<dbReference type="InterPro" id="IPR045851">
    <property type="entry name" value="AMP-bd_C_sf"/>
</dbReference>
<feature type="domain" description="AMP-binding enzyme C-terminal" evidence="6">
    <location>
        <begin position="445"/>
        <end position="521"/>
    </location>
</feature>
<evidence type="ECO:0000256" key="3">
    <source>
        <dbReference type="ARBA" id="ARBA00022832"/>
    </source>
</evidence>
<dbReference type="Gene3D" id="3.40.50.12780">
    <property type="entry name" value="N-terminal domain of ligase-like"/>
    <property type="match status" value="1"/>
</dbReference>
<evidence type="ECO:0000256" key="2">
    <source>
        <dbReference type="ARBA" id="ARBA00022598"/>
    </source>
</evidence>
<evidence type="ECO:0000256" key="1">
    <source>
        <dbReference type="ARBA" id="ARBA00006432"/>
    </source>
</evidence>
<evidence type="ECO:0000259" key="6">
    <source>
        <dbReference type="Pfam" id="PF13193"/>
    </source>
</evidence>
<gene>
    <name evidence="7" type="ORF">WDJ61_10415</name>
</gene>
<accession>A0ABZ2N1X7</accession>
<dbReference type="InterPro" id="IPR025110">
    <property type="entry name" value="AMP-bd_C"/>
</dbReference>
<reference evidence="7 8" key="1">
    <citation type="submission" date="2024-02" db="EMBL/GenBank/DDBJ databases">
        <title>Seven novel Bacillus-like species.</title>
        <authorList>
            <person name="Liu G."/>
        </authorList>
    </citation>
    <scope>NUCLEOTIDE SEQUENCE [LARGE SCALE GENOMIC DNA]</scope>
    <source>
        <strain evidence="7 8">FJAT-52991</strain>
    </source>
</reference>
<evidence type="ECO:0000256" key="4">
    <source>
        <dbReference type="ARBA" id="ARBA00023098"/>
    </source>
</evidence>
<dbReference type="PANTHER" id="PTHR43859">
    <property type="entry name" value="ACYL-ACTIVATING ENZYME"/>
    <property type="match status" value="1"/>
</dbReference>
<dbReference type="RefSeq" id="WP_338749424.1">
    <property type="nucleotide sequence ID" value="NZ_CP147404.1"/>
</dbReference>
<dbReference type="InterPro" id="IPR042099">
    <property type="entry name" value="ANL_N_sf"/>
</dbReference>
<keyword evidence="3" id="KW-0276">Fatty acid metabolism</keyword>
<dbReference type="Gene3D" id="3.30.300.30">
    <property type="match status" value="1"/>
</dbReference>
<keyword evidence="4" id="KW-0443">Lipid metabolism</keyword>
<dbReference type="InterPro" id="IPR000873">
    <property type="entry name" value="AMP-dep_synth/lig_dom"/>
</dbReference>
<evidence type="ECO:0000313" key="7">
    <source>
        <dbReference type="EMBL" id="WXB91688.1"/>
    </source>
</evidence>
<protein>
    <submittedName>
        <fullName evidence="7">Long-chain fatty acid--CoA ligase</fullName>
    </submittedName>
</protein>
<feature type="domain" description="AMP-dependent synthetase/ligase" evidence="5">
    <location>
        <begin position="13"/>
        <end position="395"/>
    </location>
</feature>
<evidence type="ECO:0000313" key="8">
    <source>
        <dbReference type="Proteomes" id="UP001387364"/>
    </source>
</evidence>
<dbReference type="Pfam" id="PF00501">
    <property type="entry name" value="AMP-binding"/>
    <property type="match status" value="1"/>
</dbReference>
<name>A0ABZ2N1X7_9BACI</name>
<dbReference type="PANTHER" id="PTHR43859:SF4">
    <property type="entry name" value="BUTANOATE--COA LIGASE AAE1-RELATED"/>
    <property type="match status" value="1"/>
</dbReference>
<evidence type="ECO:0000259" key="5">
    <source>
        <dbReference type="Pfam" id="PF00501"/>
    </source>
</evidence>
<dbReference type="Proteomes" id="UP001387364">
    <property type="component" value="Chromosome"/>
</dbReference>
<proteinExistence type="inferred from homology"/>
<dbReference type="GO" id="GO:0016874">
    <property type="term" value="F:ligase activity"/>
    <property type="evidence" value="ECO:0007669"/>
    <property type="project" value="UniProtKB-KW"/>
</dbReference>
<keyword evidence="8" id="KW-1185">Reference proteome</keyword>
<comment type="similarity">
    <text evidence="1">Belongs to the ATP-dependent AMP-binding enzyme family.</text>
</comment>
<dbReference type="Pfam" id="PF13193">
    <property type="entry name" value="AMP-binding_C"/>
    <property type="match status" value="1"/>
</dbReference>
<sequence>MMNVPLTVGSLLERAEKYFPKKTVVSRTHSGIQRFTYKEIGERTRRLMSAIKKLGLQTGERAGTMAWNHHRHLETYFAIPGMHAVLHTINIRLSPEHIVYIINHAEDQVLFIDEDLVPLVEKIADQIPTVKAFIIMTDQAELPKTTLQPAYSYEQLLAEGNPQEAFMTDIDENDLAGMCYTSATTGNPKGVIYSHRGIVLHSYALGLADTTALSESDVAMPVVPMFHVNAWGMPFANTWFGSTQVLPGPRFTPKVLAELIAEEGVTITAGVPTIWLGLLKELETGNYNTSSLRAVLCGGSAAPRGIIHAFETKFKVPFLHAFGMTETSPLATVARLKSYQSDLSEEEKLDQRAKQGMIVPGLEMKVINDQGEVNWDGADMGELLIRGPWIADEYYRDDRTEQAFQDGWLYTGDVATVDEEGVIKLVDRTKDLIKSGGEWISSVDLENALMGHEAVFEASVVAVPHPEWQERPVACIVLKDGFDEETMKQELMDYLSPQFAKWWLPDDIIFMKEIPKTSVGKFLKRELRAQLEDYFMKQN</sequence>
<dbReference type="SUPFAM" id="SSF56801">
    <property type="entry name" value="Acetyl-CoA synthetase-like"/>
    <property type="match status" value="1"/>
</dbReference>
<dbReference type="EMBL" id="CP147404">
    <property type="protein sequence ID" value="WXB91688.1"/>
    <property type="molecule type" value="Genomic_DNA"/>
</dbReference>
<organism evidence="7 8">
    <name type="scientific">Bacillus kandeliae</name>
    <dbReference type="NCBI Taxonomy" id="3129297"/>
    <lineage>
        <taxon>Bacteria</taxon>
        <taxon>Bacillati</taxon>
        <taxon>Bacillota</taxon>
        <taxon>Bacilli</taxon>
        <taxon>Bacillales</taxon>
        <taxon>Bacillaceae</taxon>
        <taxon>Bacillus</taxon>
    </lineage>
</organism>
<dbReference type="NCBIfam" id="NF004837">
    <property type="entry name" value="PRK06187.1"/>
    <property type="match status" value="1"/>
</dbReference>
<dbReference type="CDD" id="cd12119">
    <property type="entry name" value="ttLC_FACS_AlkK_like"/>
    <property type="match status" value="1"/>
</dbReference>
<keyword evidence="2 7" id="KW-0436">Ligase</keyword>